<proteinExistence type="predicted"/>
<reference evidence="3" key="2">
    <citation type="journal article" date="2016" name="Sci. Rep.">
        <title>Dictyocaulus viviparus genome, variome and transcriptome elucidate lungworm biology and support future intervention.</title>
        <authorList>
            <person name="McNulty S.N."/>
            <person name="Strube C."/>
            <person name="Rosa B.A."/>
            <person name="Martin J.C."/>
            <person name="Tyagi R."/>
            <person name="Choi Y.J."/>
            <person name="Wang Q."/>
            <person name="Hallsworth Pepin K."/>
            <person name="Zhang X."/>
            <person name="Ozersky P."/>
            <person name="Wilson R.K."/>
            <person name="Sternberg P.W."/>
            <person name="Gasser R.B."/>
            <person name="Mitreva M."/>
        </authorList>
    </citation>
    <scope>NUCLEOTIDE SEQUENCE [LARGE SCALE GENOMIC DNA]</scope>
    <source>
        <strain evidence="3">HannoverDv2000</strain>
    </source>
</reference>
<feature type="transmembrane region" description="Helical" evidence="1">
    <location>
        <begin position="64"/>
        <end position="81"/>
    </location>
</feature>
<dbReference type="EMBL" id="KN716408">
    <property type="protein sequence ID" value="KJH45434.1"/>
    <property type="molecule type" value="Genomic_DNA"/>
</dbReference>
<evidence type="ECO:0000313" key="2">
    <source>
        <dbReference type="EMBL" id="KJH45434.1"/>
    </source>
</evidence>
<reference evidence="2 3" key="1">
    <citation type="submission" date="2013-11" db="EMBL/GenBank/DDBJ databases">
        <title>Draft genome of the bovine lungworm Dictyocaulus viviparus.</title>
        <authorList>
            <person name="Mitreva M."/>
        </authorList>
    </citation>
    <scope>NUCLEOTIDE SEQUENCE [LARGE SCALE GENOMIC DNA]</scope>
    <source>
        <strain evidence="2 3">HannoverDv2000</strain>
    </source>
</reference>
<evidence type="ECO:0000256" key="1">
    <source>
        <dbReference type="SAM" id="Phobius"/>
    </source>
</evidence>
<protein>
    <submittedName>
        <fullName evidence="2">Uncharacterized protein</fullName>
    </submittedName>
</protein>
<gene>
    <name evidence="2" type="ORF">DICVIV_08513</name>
</gene>
<keyword evidence="1" id="KW-0812">Transmembrane</keyword>
<dbReference type="OrthoDB" id="5783753at2759"/>
<evidence type="ECO:0000313" key="3">
    <source>
        <dbReference type="Proteomes" id="UP000053766"/>
    </source>
</evidence>
<keyword evidence="1" id="KW-0472">Membrane</keyword>
<name>A0A0D8XNQ7_DICVI</name>
<dbReference type="Proteomes" id="UP000053766">
    <property type="component" value="Unassembled WGS sequence"/>
</dbReference>
<accession>A0A0D8XNQ7</accession>
<keyword evidence="1" id="KW-1133">Transmembrane helix</keyword>
<dbReference type="STRING" id="29172.A0A0D8XNQ7"/>
<dbReference type="AlphaFoldDB" id="A0A0D8XNQ7"/>
<sequence length="149" mass="17015">MVMLSRLRKCLCIIRHVSTNSNKSPEPRFSESAAFQGRKRGAGVAKPAYEMDYYTSDEFGRKKLLSVLGSLAVFIFYFGYWREPSDLDEIWAIPPHILTAGVERKMLRDQIKYAEAKGQDTSLLKAQLEYVDVKEAALQIQFQTTGQEK</sequence>
<organism evidence="2 3">
    <name type="scientific">Dictyocaulus viviparus</name>
    <name type="common">Bovine lungworm</name>
    <dbReference type="NCBI Taxonomy" id="29172"/>
    <lineage>
        <taxon>Eukaryota</taxon>
        <taxon>Metazoa</taxon>
        <taxon>Ecdysozoa</taxon>
        <taxon>Nematoda</taxon>
        <taxon>Chromadorea</taxon>
        <taxon>Rhabditida</taxon>
        <taxon>Rhabditina</taxon>
        <taxon>Rhabditomorpha</taxon>
        <taxon>Strongyloidea</taxon>
        <taxon>Metastrongylidae</taxon>
        <taxon>Dictyocaulus</taxon>
    </lineage>
</organism>
<keyword evidence="3" id="KW-1185">Reference proteome</keyword>